<dbReference type="PANTHER" id="PTHR30606:SF10">
    <property type="entry name" value="PHOSPHATIDYLINOSITOL MANNOSIDE ACYLTRANSFERASE"/>
    <property type="match status" value="1"/>
</dbReference>
<dbReference type="GO" id="GO:0005886">
    <property type="term" value="C:plasma membrane"/>
    <property type="evidence" value="ECO:0007669"/>
    <property type="project" value="UniProtKB-SubCell"/>
</dbReference>
<proteinExistence type="predicted"/>
<protein>
    <submittedName>
        <fullName evidence="7">KDO2-lipid IV(A) lauroyltransferase</fullName>
        <ecNumber evidence="7">2.3.1.241</ecNumber>
    </submittedName>
</protein>
<evidence type="ECO:0000256" key="1">
    <source>
        <dbReference type="ARBA" id="ARBA00004533"/>
    </source>
</evidence>
<keyword evidence="6 7" id="KW-0012">Acyltransferase</keyword>
<keyword evidence="3" id="KW-0997">Cell inner membrane</keyword>
<reference evidence="7 8" key="1">
    <citation type="submission" date="2020-08" db="EMBL/GenBank/DDBJ databases">
        <title>Genomic Encyclopedia of Type Strains, Phase IV (KMG-IV): sequencing the most valuable type-strain genomes for metagenomic binning, comparative biology and taxonomic classification.</title>
        <authorList>
            <person name="Goeker M."/>
        </authorList>
    </citation>
    <scope>NUCLEOTIDE SEQUENCE [LARGE SCALE GENOMIC DNA]</scope>
    <source>
        <strain evidence="7 8">DSM 105074</strain>
    </source>
</reference>
<dbReference type="AlphaFoldDB" id="A0A840TW01"/>
<dbReference type="EC" id="2.3.1.241" evidence="7"/>
<dbReference type="EMBL" id="JACHGF010000003">
    <property type="protein sequence ID" value="MBB5284338.1"/>
    <property type="molecule type" value="Genomic_DNA"/>
</dbReference>
<dbReference type="GO" id="GO:0008913">
    <property type="term" value="F:Kdo2-lipid IVA acyltransferase activity"/>
    <property type="evidence" value="ECO:0007669"/>
    <property type="project" value="UniProtKB-EC"/>
</dbReference>
<evidence type="ECO:0000313" key="8">
    <source>
        <dbReference type="Proteomes" id="UP000557307"/>
    </source>
</evidence>
<comment type="caution">
    <text evidence="7">The sequence shown here is derived from an EMBL/GenBank/DDBJ whole genome shotgun (WGS) entry which is preliminary data.</text>
</comment>
<keyword evidence="4 7" id="KW-0808">Transferase</keyword>
<evidence type="ECO:0000256" key="6">
    <source>
        <dbReference type="ARBA" id="ARBA00023315"/>
    </source>
</evidence>
<accession>A0A840TW01</accession>
<keyword evidence="5" id="KW-0472">Membrane</keyword>
<dbReference type="Pfam" id="PF03279">
    <property type="entry name" value="Lip_A_acyltrans"/>
    <property type="match status" value="1"/>
</dbReference>
<dbReference type="Proteomes" id="UP000557307">
    <property type="component" value="Unassembled WGS sequence"/>
</dbReference>
<comment type="subcellular location">
    <subcellularLocation>
        <location evidence="1">Cell inner membrane</location>
    </subcellularLocation>
</comment>
<dbReference type="InterPro" id="IPR004960">
    <property type="entry name" value="LipA_acyltrans"/>
</dbReference>
<sequence>MTEAFNQYRYTVRDYVEAFDRLDLSREEGYCVKLGLFSANLTNFLPKIPEARHESLYVNLQRNLALETFDRQIMSLSDVSAFEGNMSFIDGEAKKPFIFCTFHLGSYRLIANLLIRKGYHFSTLVRQGVYEHQKEEFQNYCEGMHQRFGTPSTVNILNAQDPRVLMKILRELKEGRSLLVYLDASTGSGEENCESIDFLGQQIEVRKGIPYVSYLSGVPILPIVQYRKENLQNVLHVGKPIEAKPNETREAFSKRSIRAVYQSFEKYIARYPDQWEGWNYIHNSLVLPQENVRKISSYARSVNHTFHFNRNRYRIFELEDNYLLFDRAGYQTYEITADLKAYLMAPVVKNPKKILGENVFGELLSKSILI</sequence>
<dbReference type="PANTHER" id="PTHR30606">
    <property type="entry name" value="LIPID A BIOSYNTHESIS LAUROYL ACYLTRANSFERASE"/>
    <property type="match status" value="1"/>
</dbReference>
<organism evidence="7 8">
    <name type="scientific">Rhabdobacter roseus</name>
    <dbReference type="NCBI Taxonomy" id="1655419"/>
    <lineage>
        <taxon>Bacteria</taxon>
        <taxon>Pseudomonadati</taxon>
        <taxon>Bacteroidota</taxon>
        <taxon>Cytophagia</taxon>
        <taxon>Cytophagales</taxon>
        <taxon>Cytophagaceae</taxon>
        <taxon>Rhabdobacter</taxon>
    </lineage>
</organism>
<evidence type="ECO:0000313" key="7">
    <source>
        <dbReference type="EMBL" id="MBB5284338.1"/>
    </source>
</evidence>
<gene>
    <name evidence="7" type="ORF">HNQ92_002481</name>
</gene>
<evidence type="ECO:0000256" key="3">
    <source>
        <dbReference type="ARBA" id="ARBA00022519"/>
    </source>
</evidence>
<evidence type="ECO:0000256" key="2">
    <source>
        <dbReference type="ARBA" id="ARBA00022475"/>
    </source>
</evidence>
<keyword evidence="2" id="KW-1003">Cell membrane</keyword>
<keyword evidence="8" id="KW-1185">Reference proteome</keyword>
<name>A0A840TW01_9BACT</name>
<evidence type="ECO:0000256" key="5">
    <source>
        <dbReference type="ARBA" id="ARBA00023136"/>
    </source>
</evidence>
<evidence type="ECO:0000256" key="4">
    <source>
        <dbReference type="ARBA" id="ARBA00022679"/>
    </source>
</evidence>
<dbReference type="GO" id="GO:0009247">
    <property type="term" value="P:glycolipid biosynthetic process"/>
    <property type="evidence" value="ECO:0007669"/>
    <property type="project" value="UniProtKB-ARBA"/>
</dbReference>
<dbReference type="RefSeq" id="WP_184174286.1">
    <property type="nucleotide sequence ID" value="NZ_JACHGF010000003.1"/>
</dbReference>